<proteinExistence type="predicted"/>
<keyword evidence="4" id="KW-1185">Reference proteome</keyword>
<reference evidence="3 4" key="1">
    <citation type="journal article" date="2023" name="Commun. Biol.">
        <title>Genome analysis of Parmales, the sister group of diatoms, reveals the evolutionary specialization of diatoms from phago-mixotrophs to photoautotrophs.</title>
        <authorList>
            <person name="Ban H."/>
            <person name="Sato S."/>
            <person name="Yoshikawa S."/>
            <person name="Yamada K."/>
            <person name="Nakamura Y."/>
            <person name="Ichinomiya M."/>
            <person name="Sato N."/>
            <person name="Blanc-Mathieu R."/>
            <person name="Endo H."/>
            <person name="Kuwata A."/>
            <person name="Ogata H."/>
        </authorList>
    </citation>
    <scope>NUCLEOTIDE SEQUENCE [LARGE SCALE GENOMIC DNA]</scope>
</reference>
<dbReference type="InterPro" id="IPR011330">
    <property type="entry name" value="Glyco_hydro/deAcase_b/a-brl"/>
</dbReference>
<dbReference type="NCBIfam" id="TIGR03212">
    <property type="entry name" value="uraD_N-term-dom"/>
    <property type="match status" value="1"/>
</dbReference>
<dbReference type="Pfam" id="PF01522">
    <property type="entry name" value="Polysacc_deac_1"/>
    <property type="match status" value="1"/>
</dbReference>
<name>A0ABQ6MKB6_9STRA</name>
<dbReference type="PANTHER" id="PTHR43123">
    <property type="entry name" value="POLYSACCHARIDE DEACETYLASE-RELATED"/>
    <property type="match status" value="1"/>
</dbReference>
<dbReference type="InterPro" id="IPR002509">
    <property type="entry name" value="NODB_dom"/>
</dbReference>
<dbReference type="Gene3D" id="3.20.20.370">
    <property type="entry name" value="Glycoside hydrolase/deacetylase"/>
    <property type="match status" value="1"/>
</dbReference>
<feature type="region of interest" description="Disordered" evidence="1">
    <location>
        <begin position="1"/>
        <end position="26"/>
    </location>
</feature>
<evidence type="ECO:0000259" key="2">
    <source>
        <dbReference type="PROSITE" id="PS51677"/>
    </source>
</evidence>
<feature type="domain" description="NodB homology" evidence="2">
    <location>
        <begin position="77"/>
        <end position="298"/>
    </location>
</feature>
<feature type="compositionally biased region" description="Basic and acidic residues" evidence="1">
    <location>
        <begin position="14"/>
        <end position="25"/>
    </location>
</feature>
<dbReference type="EMBL" id="BRYB01000312">
    <property type="protein sequence ID" value="GMI27515.1"/>
    <property type="molecule type" value="Genomic_DNA"/>
</dbReference>
<dbReference type="PROSITE" id="PS51677">
    <property type="entry name" value="NODB"/>
    <property type="match status" value="1"/>
</dbReference>
<protein>
    <recommendedName>
        <fullName evidence="2">NodB homology domain-containing protein</fullName>
    </recommendedName>
</protein>
<evidence type="ECO:0000313" key="4">
    <source>
        <dbReference type="Proteomes" id="UP001165060"/>
    </source>
</evidence>
<evidence type="ECO:0000256" key="1">
    <source>
        <dbReference type="SAM" id="MobiDB-lite"/>
    </source>
</evidence>
<dbReference type="PANTHER" id="PTHR43123:SF1">
    <property type="entry name" value="POLYSACCHARIDE DEACETYLASE-RELATED"/>
    <property type="match status" value="1"/>
</dbReference>
<evidence type="ECO:0000313" key="3">
    <source>
        <dbReference type="EMBL" id="GMI27515.1"/>
    </source>
</evidence>
<comment type="caution">
    <text evidence="3">The sequence shown here is derived from an EMBL/GenBank/DDBJ whole genome shotgun (WGS) entry which is preliminary data.</text>
</comment>
<dbReference type="Proteomes" id="UP001165060">
    <property type="component" value="Unassembled WGS sequence"/>
</dbReference>
<organism evidence="3 4">
    <name type="scientific">Tetraparma gracilis</name>
    <dbReference type="NCBI Taxonomy" id="2962635"/>
    <lineage>
        <taxon>Eukaryota</taxon>
        <taxon>Sar</taxon>
        <taxon>Stramenopiles</taxon>
        <taxon>Ochrophyta</taxon>
        <taxon>Bolidophyceae</taxon>
        <taxon>Parmales</taxon>
        <taxon>Triparmaceae</taxon>
        <taxon>Tetraparma</taxon>
    </lineage>
</organism>
<dbReference type="CDD" id="cd10977">
    <property type="entry name" value="CE4_PuuE_SpCDA1"/>
    <property type="match status" value="1"/>
</dbReference>
<dbReference type="SUPFAM" id="SSF88713">
    <property type="entry name" value="Glycoside hydrolase/deacetylase"/>
    <property type="match status" value="1"/>
</dbReference>
<sequence length="332" mass="37340">MSAPPFQAQAQYGGRDHVGYGEKPPKAPWPNNAKVALSLVVNFEEGAENCLLHGDKQSEHLLSEIIGVPPYKDARHLNMESLYDYGTRAGFWRIRRALDDRNVPATVFGCGMALERHPEAVSAMVKSGWEVSSHGYRWIDYQDVDEATERSHIKATIAVHEKMVGAKPAGIYQGKPNLNTRKIVVEEGFLYDNDVYSDDLPYFTTHDGVLSKPHLVLPYTLDTNDMRFNISHGYSHAEEFYNYLKDALDTLLEEGRAGTPKMMTVGLHCRIIGRPSKIRGLMKFLDYAKTKGDDVWFCRRDEIANLWYKNFYPPGHGPAPVVPIVGRVGASL</sequence>
<gene>
    <name evidence="3" type="ORF">TeGR_g1482</name>
</gene>
<accession>A0ABQ6MKB6</accession>
<dbReference type="InterPro" id="IPR017625">
    <property type="entry name" value="PuuE"/>
</dbReference>